<feature type="region of interest" description="Disordered" evidence="1">
    <location>
        <begin position="37"/>
        <end position="59"/>
    </location>
</feature>
<feature type="region of interest" description="Disordered" evidence="1">
    <location>
        <begin position="445"/>
        <end position="519"/>
    </location>
</feature>
<dbReference type="EMBL" id="JAPDMQ010000092">
    <property type="protein sequence ID" value="KAK0535610.1"/>
    <property type="molecule type" value="Genomic_DNA"/>
</dbReference>
<name>A0AAN6GFR3_9BASI</name>
<dbReference type="AlphaFoldDB" id="A0AAN6GFR3"/>
<sequence length="714" mass="76550">MSYTTTVGGLSTSTSQCIAFDTVRAAPFAAHQEPSELLSDVYDESPRPSAEYDHARSRNSSLRAIASDRHLQSPRPTFANLRSVSDVSVYNMSMGMDSSLSNSSCFSTLRNGSHSGQGDVRGLQETLRRVKRKNEGSTPPTMVRRPFNHVRIPSLGLLRNLKRNSPQDAAEGTSPAVRPPLPKQRSMANVFGLGRASTSQTNGLHPLPIRASTERPSIAPTSGHSVLHGIQIMHDLTQRLSTASVADSRPISMSCGSIRPPPGCARDSMWSRDDHPPPIDADQIEHILGSPSSQHAALVPAQRNRSSTNSSRLAARVNTASSGQPMPGPEVPNMASSCRVVRTGLISSTTSSARALPCHAITPTRQSMDVGQDRAVHSRRDMADGIGPRDPTIASTELPWHLPQLELGSQWTPNRLPVPQLSPIAPGPFLTIPPRPLPALPVAAEKVSPRRAPSDFDTSHQPPHIARSGQSTDELLRSHQQDQRPQPSQRPRPPPPPISTSSHNQAPAFAQAGRRGSPQDIEVYTPSVRSMGTTTHSWLSCSTLLSEGGESSASGSGSASGSHHGHAHTQLRNPSFSASKKALGTGLGLDPDLLRRGSVDVGEAEVQQHHHLYYQQQQQQQLVQLRPEVMTLSLPSPLLPPRPRLAHLSAAKSPPPPMMWIETTPTSPHKSTVAAAQQGQHLRLPSTPKSAPAQRGEDAEAGCGSAGRQVPQSA</sequence>
<feature type="region of interest" description="Disordered" evidence="1">
    <location>
        <begin position="664"/>
        <end position="714"/>
    </location>
</feature>
<organism evidence="2 3">
    <name type="scientific">Tilletia horrida</name>
    <dbReference type="NCBI Taxonomy" id="155126"/>
    <lineage>
        <taxon>Eukaryota</taxon>
        <taxon>Fungi</taxon>
        <taxon>Dikarya</taxon>
        <taxon>Basidiomycota</taxon>
        <taxon>Ustilaginomycotina</taxon>
        <taxon>Exobasidiomycetes</taxon>
        <taxon>Tilletiales</taxon>
        <taxon>Tilletiaceae</taxon>
        <taxon>Tilletia</taxon>
    </lineage>
</organism>
<comment type="caution">
    <text evidence="2">The sequence shown here is derived from an EMBL/GenBank/DDBJ whole genome shotgun (WGS) entry which is preliminary data.</text>
</comment>
<feature type="region of interest" description="Disordered" evidence="1">
    <location>
        <begin position="545"/>
        <end position="583"/>
    </location>
</feature>
<feature type="non-terminal residue" evidence="2">
    <location>
        <position position="714"/>
    </location>
</feature>
<feature type="compositionally biased region" description="Polar residues" evidence="1">
    <location>
        <begin position="664"/>
        <end position="680"/>
    </location>
</feature>
<feature type="compositionally biased region" description="Polar residues" evidence="1">
    <location>
        <begin position="303"/>
        <end position="313"/>
    </location>
</feature>
<feature type="region of interest" description="Disordered" evidence="1">
    <location>
        <begin position="164"/>
        <end position="183"/>
    </location>
</feature>
<feature type="compositionally biased region" description="Basic and acidic residues" evidence="1">
    <location>
        <begin position="44"/>
        <end position="56"/>
    </location>
</feature>
<reference evidence="2" key="1">
    <citation type="journal article" date="2023" name="PhytoFront">
        <title>Draft Genome Resources of Seven Strains of Tilletia horrida, Causal Agent of Kernel Smut of Rice.</title>
        <authorList>
            <person name="Khanal S."/>
            <person name="Antony Babu S."/>
            <person name="Zhou X.G."/>
        </authorList>
    </citation>
    <scope>NUCLEOTIDE SEQUENCE</scope>
    <source>
        <strain evidence="2">TX3</strain>
    </source>
</reference>
<feature type="compositionally biased region" description="Low complexity" evidence="1">
    <location>
        <begin position="546"/>
        <end position="562"/>
    </location>
</feature>
<proteinExistence type="predicted"/>
<feature type="region of interest" description="Disordered" evidence="1">
    <location>
        <begin position="196"/>
        <end position="221"/>
    </location>
</feature>
<feature type="region of interest" description="Disordered" evidence="1">
    <location>
        <begin position="292"/>
        <end position="313"/>
    </location>
</feature>
<evidence type="ECO:0000313" key="2">
    <source>
        <dbReference type="EMBL" id="KAK0535610.1"/>
    </source>
</evidence>
<keyword evidence="3" id="KW-1185">Reference proteome</keyword>
<evidence type="ECO:0000256" key="1">
    <source>
        <dbReference type="SAM" id="MobiDB-lite"/>
    </source>
</evidence>
<dbReference type="Proteomes" id="UP001176521">
    <property type="component" value="Unassembled WGS sequence"/>
</dbReference>
<gene>
    <name evidence="2" type="ORF">OC842_002245</name>
</gene>
<feature type="compositionally biased region" description="Pro residues" evidence="1">
    <location>
        <begin position="488"/>
        <end position="498"/>
    </location>
</feature>
<accession>A0AAN6GFR3</accession>
<protein>
    <submittedName>
        <fullName evidence="2">Uncharacterized protein</fullName>
    </submittedName>
</protein>
<evidence type="ECO:0000313" key="3">
    <source>
        <dbReference type="Proteomes" id="UP001176521"/>
    </source>
</evidence>